<organism evidence="1">
    <name type="scientific">virus sp. ctML55</name>
    <dbReference type="NCBI Taxonomy" id="2827627"/>
    <lineage>
        <taxon>Viruses</taxon>
    </lineage>
</organism>
<dbReference type="EMBL" id="BK059105">
    <property type="protein sequence ID" value="DAE31052.1"/>
    <property type="molecule type" value="Genomic_DNA"/>
</dbReference>
<accession>A0A8S5RJA2</accession>
<proteinExistence type="predicted"/>
<reference evidence="1" key="1">
    <citation type="journal article" date="2021" name="Proc. Natl. Acad. Sci. U.S.A.">
        <title>A Catalog of Tens of Thousands of Viruses from Human Metagenomes Reveals Hidden Associations with Chronic Diseases.</title>
        <authorList>
            <person name="Tisza M.J."/>
            <person name="Buck C.B."/>
        </authorList>
    </citation>
    <scope>NUCLEOTIDE SEQUENCE</scope>
    <source>
        <strain evidence="1">CtML55</strain>
    </source>
</reference>
<protein>
    <submittedName>
        <fullName evidence="1">Uncharacterized protein</fullName>
    </submittedName>
</protein>
<evidence type="ECO:0000313" key="1">
    <source>
        <dbReference type="EMBL" id="DAE31052.1"/>
    </source>
</evidence>
<name>A0A8S5RJA2_9VIRU</name>
<sequence>MSKYKFDVSLVTSGLSEGVFELQPSDYLYCEDEDELFDEINDTLCDTLRKHIKFSRVYTCESDWRYPKGFLEEWRRLKNER</sequence>